<sequence>MCLIALAWKAHPRYTLAVIANRDELHARPAAPAGFDPERRDIYGGRDLVAGGSWLLASSRRRFSAVTNVRAGRPEGASPRSRGALVHDFVAGEYDTASWLSGLSVTADDYGRFNQLAWDGDRLGFASNHPGFVARDVAPGLHAMSNGAFDAPWPKSGHASRALSDWLDDPASTARDADDVRSLAPLLDALAESTPAPDDALPDTGVGLALERALSPAFVKDATYGTRCSTIVLVEADAIGFYERRFDPAGRIVGDAMQVLASPPGSARR</sequence>
<organism evidence="1 2">
    <name type="scientific">Marilutibacter spongiae</name>
    <dbReference type="NCBI Taxonomy" id="2025720"/>
    <lineage>
        <taxon>Bacteria</taxon>
        <taxon>Pseudomonadati</taxon>
        <taxon>Pseudomonadota</taxon>
        <taxon>Gammaproteobacteria</taxon>
        <taxon>Lysobacterales</taxon>
        <taxon>Lysobacteraceae</taxon>
        <taxon>Marilutibacter</taxon>
    </lineage>
</organism>
<dbReference type="RefSeq" id="WP_182686941.1">
    <property type="nucleotide sequence ID" value="NZ_JACHTF010000008.1"/>
</dbReference>
<comment type="caution">
    <text evidence="1">The sequence shown here is derived from an EMBL/GenBank/DDBJ whole genome shotgun (WGS) entry which is preliminary data.</text>
</comment>
<name>A0A7W3TLV4_9GAMM</name>
<dbReference type="PANTHER" id="PTHR17985:SF8">
    <property type="entry name" value="TRANSPORT AND GOLGI ORGANIZATION PROTEIN 2 HOMOLOG"/>
    <property type="match status" value="1"/>
</dbReference>
<dbReference type="Proteomes" id="UP000523196">
    <property type="component" value="Unassembled WGS sequence"/>
</dbReference>
<dbReference type="PANTHER" id="PTHR17985">
    <property type="entry name" value="SER/THR-RICH PROTEIN T10 IN DGCR REGION"/>
    <property type="match status" value="1"/>
</dbReference>
<evidence type="ECO:0000313" key="1">
    <source>
        <dbReference type="EMBL" id="MBB1060732.1"/>
    </source>
</evidence>
<dbReference type="EMBL" id="JACHTF010000008">
    <property type="protein sequence ID" value="MBB1060732.1"/>
    <property type="molecule type" value="Genomic_DNA"/>
</dbReference>
<proteinExistence type="predicted"/>
<gene>
    <name evidence="1" type="ORF">H4F98_09115</name>
</gene>
<accession>A0A7W3TLV4</accession>
<evidence type="ECO:0000313" key="2">
    <source>
        <dbReference type="Proteomes" id="UP000523196"/>
    </source>
</evidence>
<protein>
    <submittedName>
        <fullName evidence="1">NRDE family protein</fullName>
    </submittedName>
</protein>
<keyword evidence="2" id="KW-1185">Reference proteome</keyword>
<dbReference type="AlphaFoldDB" id="A0A7W3TLV4"/>
<dbReference type="InterPro" id="IPR008551">
    <property type="entry name" value="TANGO2"/>
</dbReference>
<reference evidence="1 2" key="1">
    <citation type="submission" date="2020-08" db="EMBL/GenBank/DDBJ databases">
        <authorList>
            <person name="Xu S."/>
            <person name="Li A."/>
        </authorList>
    </citation>
    <scope>NUCLEOTIDE SEQUENCE [LARGE SCALE GENOMIC DNA]</scope>
    <source>
        <strain evidence="1 2">119BY6-57</strain>
    </source>
</reference>
<dbReference type="Pfam" id="PF05742">
    <property type="entry name" value="TANGO2"/>
    <property type="match status" value="1"/>
</dbReference>